<proteinExistence type="inferred from homology"/>
<dbReference type="InterPro" id="IPR018328">
    <property type="entry name" value="Rad4_beta-hairpin_dom3"/>
</dbReference>
<feature type="compositionally biased region" description="Basic and acidic residues" evidence="7">
    <location>
        <begin position="358"/>
        <end position="367"/>
    </location>
</feature>
<feature type="compositionally biased region" description="Basic and acidic residues" evidence="7">
    <location>
        <begin position="405"/>
        <end position="414"/>
    </location>
</feature>
<dbReference type="SUPFAM" id="SSF54001">
    <property type="entry name" value="Cysteine proteinases"/>
    <property type="match status" value="1"/>
</dbReference>
<feature type="region of interest" description="Disordered" evidence="7">
    <location>
        <begin position="299"/>
        <end position="504"/>
    </location>
</feature>
<dbReference type="InterPro" id="IPR018026">
    <property type="entry name" value="DNA_repair_Rad4-like"/>
</dbReference>
<evidence type="ECO:0000256" key="7">
    <source>
        <dbReference type="SAM" id="MobiDB-lite"/>
    </source>
</evidence>
<feature type="domain" description="Rad4 beta-hairpin" evidence="8">
    <location>
        <begin position="666"/>
        <end position="726"/>
    </location>
</feature>
<feature type="compositionally biased region" description="Basic residues" evidence="7">
    <location>
        <begin position="312"/>
        <end position="325"/>
    </location>
</feature>
<dbReference type="EMBL" id="AFYH01078122">
    <property type="status" value="NOT_ANNOTATED_CDS"/>
    <property type="molecule type" value="Genomic_DNA"/>
</dbReference>
<dbReference type="Gene3D" id="3.30.70.2460">
    <property type="entry name" value="Rad4, beta-hairpin domain BHD3"/>
    <property type="match status" value="1"/>
</dbReference>
<feature type="compositionally biased region" description="Acidic residues" evidence="7">
    <location>
        <begin position="100"/>
        <end position="119"/>
    </location>
</feature>
<dbReference type="EMBL" id="AFYH01078121">
    <property type="status" value="NOT_ANNOTATED_CDS"/>
    <property type="molecule type" value="Genomic_DNA"/>
</dbReference>
<keyword evidence="3" id="KW-0227">DNA damage</keyword>
<dbReference type="SMART" id="SM01031">
    <property type="entry name" value="BHD_2"/>
    <property type="match status" value="1"/>
</dbReference>
<dbReference type="GO" id="GO:0003697">
    <property type="term" value="F:single-stranded DNA binding"/>
    <property type="evidence" value="ECO:0007669"/>
    <property type="project" value="TreeGrafter"/>
</dbReference>
<dbReference type="AlphaFoldDB" id="H3APK5"/>
<dbReference type="OMA" id="WVHIDAV"/>
<keyword evidence="4" id="KW-0238">DNA-binding</keyword>
<feature type="domain" description="Rad4 beta-hairpin" evidence="9">
    <location>
        <begin position="733"/>
        <end position="807"/>
    </location>
</feature>
<evidence type="ECO:0000256" key="5">
    <source>
        <dbReference type="ARBA" id="ARBA00023204"/>
    </source>
</evidence>
<dbReference type="EMBL" id="AFYH01078123">
    <property type="status" value="NOT_ANNOTATED_CDS"/>
    <property type="molecule type" value="Genomic_DNA"/>
</dbReference>
<feature type="compositionally biased region" description="Basic and acidic residues" evidence="7">
    <location>
        <begin position="326"/>
        <end position="335"/>
    </location>
</feature>
<feature type="compositionally biased region" description="Basic and acidic residues" evidence="7">
    <location>
        <begin position="902"/>
        <end position="915"/>
    </location>
</feature>
<dbReference type="InterPro" id="IPR018325">
    <property type="entry name" value="Rad4/PNGase_transGLS-fold"/>
</dbReference>
<evidence type="ECO:0000256" key="4">
    <source>
        <dbReference type="ARBA" id="ARBA00023125"/>
    </source>
</evidence>
<evidence type="ECO:0000313" key="11">
    <source>
        <dbReference type="Proteomes" id="UP000008672"/>
    </source>
</evidence>
<reference evidence="11" key="1">
    <citation type="submission" date="2011-08" db="EMBL/GenBank/DDBJ databases">
        <title>The draft genome of Latimeria chalumnae.</title>
        <authorList>
            <person name="Di Palma F."/>
            <person name="Alfoldi J."/>
            <person name="Johnson J."/>
            <person name="Berlin A."/>
            <person name="Gnerre S."/>
            <person name="Jaffe D."/>
            <person name="MacCallum I."/>
            <person name="Young S."/>
            <person name="Walker B.J."/>
            <person name="Lander E."/>
            <person name="Lindblad-Toh K."/>
        </authorList>
    </citation>
    <scope>NUCLEOTIDE SEQUENCE [LARGE SCALE GENOMIC DNA]</scope>
    <source>
        <strain evidence="11">Wild caught</strain>
    </source>
</reference>
<accession>H3APK5</accession>
<dbReference type="Bgee" id="ENSLACG00000010186">
    <property type="expression patterns" value="Expressed in muscle tissue and 6 other cell types or tissues"/>
</dbReference>
<dbReference type="STRING" id="7897.ENSLACP00000011576"/>
<keyword evidence="5" id="KW-0234">DNA repair</keyword>
<dbReference type="GO" id="GO:0000111">
    <property type="term" value="C:nucleotide-excision repair factor 2 complex"/>
    <property type="evidence" value="ECO:0007669"/>
    <property type="project" value="TreeGrafter"/>
</dbReference>
<feature type="compositionally biased region" description="Basic and acidic residues" evidence="7">
    <location>
        <begin position="1"/>
        <end position="15"/>
    </location>
</feature>
<evidence type="ECO:0000256" key="3">
    <source>
        <dbReference type="ARBA" id="ARBA00022763"/>
    </source>
</evidence>
<comment type="subcellular location">
    <subcellularLocation>
        <location evidence="1">Nucleus</location>
    </subcellularLocation>
</comment>
<dbReference type="eggNOG" id="KOG2179">
    <property type="taxonomic scope" value="Eukaryota"/>
</dbReference>
<evidence type="ECO:0000259" key="8">
    <source>
        <dbReference type="SMART" id="SM01031"/>
    </source>
</evidence>
<evidence type="ECO:0000256" key="1">
    <source>
        <dbReference type="ARBA" id="ARBA00004123"/>
    </source>
</evidence>
<dbReference type="InterPro" id="IPR036985">
    <property type="entry name" value="Transglutaminase-like_sf"/>
</dbReference>
<dbReference type="FunCoup" id="H3APK5">
    <property type="interactions" value="3191"/>
</dbReference>
<dbReference type="GO" id="GO:0006298">
    <property type="term" value="P:mismatch repair"/>
    <property type="evidence" value="ECO:0007669"/>
    <property type="project" value="TreeGrafter"/>
</dbReference>
<evidence type="ECO:0000256" key="2">
    <source>
        <dbReference type="ARBA" id="ARBA00009525"/>
    </source>
</evidence>
<dbReference type="EMBL" id="AFYH01078124">
    <property type="status" value="NOT_ANNOTATED_CDS"/>
    <property type="molecule type" value="Genomic_DNA"/>
</dbReference>
<dbReference type="SMART" id="SM01032">
    <property type="entry name" value="BHD_3"/>
    <property type="match status" value="1"/>
</dbReference>
<feature type="compositionally biased region" description="Low complexity" evidence="7">
    <location>
        <begin position="31"/>
        <end position="42"/>
    </location>
</feature>
<feature type="region of interest" description="Disordered" evidence="7">
    <location>
        <begin position="1"/>
        <end position="159"/>
    </location>
</feature>
<dbReference type="EMBL" id="AFYH01078125">
    <property type="status" value="NOT_ANNOTATED_CDS"/>
    <property type="molecule type" value="Genomic_DNA"/>
</dbReference>
<dbReference type="FunFam" id="3.30.70.2460:FF:000001">
    <property type="entry name" value="DNA repair protein Rad4 family"/>
    <property type="match status" value="1"/>
</dbReference>
<keyword evidence="11" id="KW-1185">Reference proteome</keyword>
<reference evidence="10" key="2">
    <citation type="submission" date="2025-08" db="UniProtKB">
        <authorList>
            <consortium name="Ensembl"/>
        </authorList>
    </citation>
    <scope>IDENTIFICATION</scope>
</reference>
<feature type="compositionally biased region" description="Basic and acidic residues" evidence="7">
    <location>
        <begin position="52"/>
        <end position="62"/>
    </location>
</feature>
<evidence type="ECO:0000256" key="6">
    <source>
        <dbReference type="ARBA" id="ARBA00023242"/>
    </source>
</evidence>
<dbReference type="Pfam" id="PF10405">
    <property type="entry name" value="BHD_3"/>
    <property type="match status" value="1"/>
</dbReference>
<feature type="compositionally biased region" description="Polar residues" evidence="7">
    <location>
        <begin position="880"/>
        <end position="891"/>
    </location>
</feature>
<dbReference type="InterPro" id="IPR042488">
    <property type="entry name" value="Rad4_BHD3_sf"/>
</dbReference>
<name>H3APK5_LATCH</name>
<organism evidence="10 11">
    <name type="scientific">Latimeria chalumnae</name>
    <name type="common">Coelacanth</name>
    <dbReference type="NCBI Taxonomy" id="7897"/>
    <lineage>
        <taxon>Eukaryota</taxon>
        <taxon>Metazoa</taxon>
        <taxon>Chordata</taxon>
        <taxon>Craniata</taxon>
        <taxon>Vertebrata</taxon>
        <taxon>Euteleostomi</taxon>
        <taxon>Coelacanthiformes</taxon>
        <taxon>Coelacanthidae</taxon>
        <taxon>Latimeria</taxon>
    </lineage>
</organism>
<evidence type="ECO:0000259" key="9">
    <source>
        <dbReference type="SMART" id="SM01032"/>
    </source>
</evidence>
<reference evidence="10" key="3">
    <citation type="submission" date="2025-09" db="UniProtKB">
        <authorList>
            <consortium name="Ensembl"/>
        </authorList>
    </citation>
    <scope>IDENTIFICATION</scope>
</reference>
<dbReference type="GO" id="GO:0006289">
    <property type="term" value="P:nucleotide-excision repair"/>
    <property type="evidence" value="ECO:0007669"/>
    <property type="project" value="InterPro"/>
</dbReference>
<gene>
    <name evidence="10" type="primary">XPC</name>
</gene>
<feature type="region of interest" description="Disordered" evidence="7">
    <location>
        <begin position="848"/>
        <end position="915"/>
    </location>
</feature>
<dbReference type="PANTHER" id="PTHR12135:SF0">
    <property type="entry name" value="DNA REPAIR PROTEIN COMPLEMENTING XP-C CELLS"/>
    <property type="match status" value="1"/>
</dbReference>
<dbReference type="GeneTree" id="ENSGT00390000005194"/>
<dbReference type="Gene3D" id="3.90.260.10">
    <property type="entry name" value="Transglutaminase-like"/>
    <property type="match status" value="2"/>
</dbReference>
<evidence type="ECO:0000313" key="10">
    <source>
        <dbReference type="Ensembl" id="ENSLACP00000011576.1"/>
    </source>
</evidence>
<sequence>MKRRSKGFEGNENEKPLVGGRRSKGFGGKVKSGQAAQTAAGGAAKGKKTRGKKSEEKVAVKQEEEEDVGKSVVSDLAFHREHGDSEEDSGEDTAVKKSEGDDDDDDESDEEWEEVEELSEPVPEGLAAAAVLEPGVPTKPVEIEIETPEQAKKRERREKRKAEFETYLRRMVNRFNKELRVETHKVGDLRMGEGGLHHLRVGEGGLHQSQSGGGWTAPTSEWGRVEKKKQHFVFRFIAAFSLNPNLSVDEGNNLQSALERSFGNYSIRDEEEMVHVFLIILRALKLMCRLVLSLHPVPLKEESPGQSNKAKSASRKSAPSKKRAARMPEKGLSDDSDKEDEEPGEELRKQAPSGAKRPSTEKAEPRKSVKRRKATGDHVVKLESTVEGPQRPKNNRRRRVASKVSYKEDSKSDENSDSDFELPGGGDSDFSDDGSGTTWKDKRRASGLQKTTTQEKTKAARSSGVKNLKREEESEEECDQGSKTSKKGSVRDDAEAAKEASGGSGGCDQWLEVYLEKMERWVCVDPVRGSVNQAKLCYKHASKPVYYIVGVDNNGYVKDVTRRYDAAWMTITRKQRIDSDWWEETLEPYQNPFVEKESKEEMETKNFKANFFHPPIPSVSELNDDHDYTKLHRLVVMFIIVLYFKSQALAVCRRILVVFRDCVHILHSRDTWLKEARVVRLGEVPYKMVKGHSNRARKARVAEPENREKNDLGLFGSWQTEEYQPPVAVDGKVPRNDYGNVYLFKPCMLPVGCVHLHVPSLHKVARKLDIDCVPAVTGFDFHSGYSHPVVDGYIVCEEYQDLLLAAWDKDQAEMEQKKREVRGWRTVAAVLGGREGVKKKIAPNDKVTALGQAGGSGFSSDEAEEDGPGSQKPAGDLSCSWPQNRQTTQQEGKIVRRSKREKRGEEKHLFPFEKK</sequence>
<comment type="similarity">
    <text evidence="2">Belongs to the XPC family.</text>
</comment>
<dbReference type="InterPro" id="IPR004583">
    <property type="entry name" value="DNA_repair_Rad4"/>
</dbReference>
<keyword evidence="6" id="KW-0539">Nucleus</keyword>
<protein>
    <submittedName>
        <fullName evidence="10">XPC complex subunit, DNA damage recognition and repair factor</fullName>
    </submittedName>
</protein>
<dbReference type="GO" id="GO:0005737">
    <property type="term" value="C:cytoplasm"/>
    <property type="evidence" value="ECO:0007669"/>
    <property type="project" value="TreeGrafter"/>
</dbReference>
<dbReference type="Ensembl" id="ENSLACT00000011665.1">
    <property type="protein sequence ID" value="ENSLACP00000011576.1"/>
    <property type="gene ID" value="ENSLACG00000010186.1"/>
</dbReference>
<dbReference type="Proteomes" id="UP000008672">
    <property type="component" value="Unassembled WGS sequence"/>
</dbReference>
<dbReference type="PANTHER" id="PTHR12135">
    <property type="entry name" value="DNA REPAIR PROTEIN XP-C / RAD4"/>
    <property type="match status" value="1"/>
</dbReference>
<dbReference type="InterPro" id="IPR038765">
    <property type="entry name" value="Papain-like_cys_pep_sf"/>
</dbReference>
<dbReference type="Pfam" id="PF03835">
    <property type="entry name" value="Rad4"/>
    <property type="match status" value="1"/>
</dbReference>
<dbReference type="GO" id="GO:0003684">
    <property type="term" value="F:damaged DNA binding"/>
    <property type="evidence" value="ECO:0007669"/>
    <property type="project" value="InterPro"/>
</dbReference>
<dbReference type="Pfam" id="PF10404">
    <property type="entry name" value="BHD_2"/>
    <property type="match status" value="1"/>
</dbReference>
<dbReference type="InterPro" id="IPR018327">
    <property type="entry name" value="BHD_2"/>
</dbReference>
<dbReference type="NCBIfam" id="TIGR00605">
    <property type="entry name" value="rad4"/>
    <property type="match status" value="1"/>
</dbReference>
<dbReference type="HOGENOM" id="CLU_009925_1_1_1"/>
<dbReference type="InParanoid" id="H3APK5"/>
<dbReference type="GO" id="GO:0071942">
    <property type="term" value="C:XPC complex"/>
    <property type="evidence" value="ECO:0007669"/>
    <property type="project" value="TreeGrafter"/>
</dbReference>
<feature type="compositionally biased region" description="Basic and acidic residues" evidence="7">
    <location>
        <begin position="489"/>
        <end position="498"/>
    </location>
</feature>